<comment type="caution">
    <text evidence="1">The sequence shown here is derived from an EMBL/GenBank/DDBJ whole genome shotgun (WGS) entry which is preliminary data.</text>
</comment>
<dbReference type="EMBL" id="WSZM01000065">
    <property type="protein sequence ID" value="KAF4044585.1"/>
    <property type="molecule type" value="Genomic_DNA"/>
</dbReference>
<reference evidence="1" key="1">
    <citation type="submission" date="2020-04" db="EMBL/GenBank/DDBJ databases">
        <title>Hybrid Assembly of Korean Phytophthora infestans isolates.</title>
        <authorList>
            <person name="Prokchorchik M."/>
            <person name="Lee Y."/>
            <person name="Seo J."/>
            <person name="Cho J.-H."/>
            <person name="Park Y.-E."/>
            <person name="Jang D.-C."/>
            <person name="Im J.-S."/>
            <person name="Choi J.-G."/>
            <person name="Park H.-J."/>
            <person name="Lee G.-B."/>
            <person name="Lee Y.-G."/>
            <person name="Hong S.-Y."/>
            <person name="Cho K."/>
            <person name="Sohn K.H."/>
        </authorList>
    </citation>
    <scope>NUCLEOTIDE SEQUENCE</scope>
    <source>
        <strain evidence="1">KR_1_A1</strain>
    </source>
</reference>
<dbReference type="AlphaFoldDB" id="A0A833WNY9"/>
<evidence type="ECO:0000313" key="1">
    <source>
        <dbReference type="EMBL" id="KAF4044585.1"/>
    </source>
</evidence>
<organism evidence="1 2">
    <name type="scientific">Phytophthora infestans</name>
    <name type="common">Potato late blight agent</name>
    <name type="synonym">Botrytis infestans</name>
    <dbReference type="NCBI Taxonomy" id="4787"/>
    <lineage>
        <taxon>Eukaryota</taxon>
        <taxon>Sar</taxon>
        <taxon>Stramenopiles</taxon>
        <taxon>Oomycota</taxon>
        <taxon>Peronosporomycetes</taxon>
        <taxon>Peronosporales</taxon>
        <taxon>Peronosporaceae</taxon>
        <taxon>Phytophthora</taxon>
    </lineage>
</organism>
<keyword evidence="2" id="KW-1185">Reference proteome</keyword>
<proteinExistence type="predicted"/>
<accession>A0A833WNY9</accession>
<gene>
    <name evidence="1" type="ORF">GN244_ATG03062</name>
</gene>
<sequence>MSCEQLCGQSIVSGTARLRSLQSSTPSHTARNSPASVLIGISDATSLSACSVLLICSVKAAVSSSEYEWRPPAVPLTSWIVELYCAAALARR</sequence>
<evidence type="ECO:0000313" key="2">
    <source>
        <dbReference type="Proteomes" id="UP000602510"/>
    </source>
</evidence>
<protein>
    <submittedName>
        <fullName evidence="1">Uncharacterized protein</fullName>
    </submittedName>
</protein>
<name>A0A833WNY9_PHYIN</name>
<dbReference type="Proteomes" id="UP000602510">
    <property type="component" value="Unassembled WGS sequence"/>
</dbReference>